<dbReference type="OrthoDB" id="2411341at2759"/>
<accession>A0A8H3XAV8</accession>
<reference evidence="1 2" key="1">
    <citation type="journal article" date="2019" name="Environ. Microbiol.">
        <title>At the nexus of three kingdoms: the genome of the mycorrhizal fungus Gigaspora margarita provides insights into plant, endobacterial and fungal interactions.</title>
        <authorList>
            <person name="Venice F."/>
            <person name="Ghignone S."/>
            <person name="Salvioli di Fossalunga A."/>
            <person name="Amselem J."/>
            <person name="Novero M."/>
            <person name="Xianan X."/>
            <person name="Sedzielewska Toro K."/>
            <person name="Morin E."/>
            <person name="Lipzen A."/>
            <person name="Grigoriev I.V."/>
            <person name="Henrissat B."/>
            <person name="Martin F.M."/>
            <person name="Bonfante P."/>
        </authorList>
    </citation>
    <scope>NUCLEOTIDE SEQUENCE [LARGE SCALE GENOMIC DNA]</scope>
    <source>
        <strain evidence="1 2">BEG34</strain>
    </source>
</reference>
<dbReference type="EMBL" id="WTPW01001532">
    <property type="protein sequence ID" value="KAF0429914.1"/>
    <property type="molecule type" value="Genomic_DNA"/>
</dbReference>
<keyword evidence="2" id="KW-1185">Reference proteome</keyword>
<comment type="caution">
    <text evidence="1">The sequence shown here is derived from an EMBL/GenBank/DDBJ whole genome shotgun (WGS) entry which is preliminary data.</text>
</comment>
<dbReference type="Proteomes" id="UP000439903">
    <property type="component" value="Unassembled WGS sequence"/>
</dbReference>
<proteinExistence type="predicted"/>
<gene>
    <name evidence="1" type="ORF">F8M41_005611</name>
</gene>
<evidence type="ECO:0000313" key="2">
    <source>
        <dbReference type="Proteomes" id="UP000439903"/>
    </source>
</evidence>
<name>A0A8H3XAV8_GIGMA</name>
<evidence type="ECO:0000313" key="1">
    <source>
        <dbReference type="EMBL" id="KAF0429914.1"/>
    </source>
</evidence>
<sequence length="213" mass="24569">MLISSKVRLLVMKKLWERIEAELEEVDVESLGFGHPICSGVLDAKSEPFTEMPLSLCDIFREPFQKYKLDHNDFIAETRIESIRNEESKINLDEDLRNVEFGIWLDEPEKLREMTRQILESLFKVWRSPKYEAFIKKRNPVNEGSYVCEVLAPLLNIVMSDLPGNLAVWDIWNEEGSSASTIRKGSQADIIIFAINIAGDVMELYVMRRESGI</sequence>
<dbReference type="AlphaFoldDB" id="A0A8H3XAV8"/>
<protein>
    <submittedName>
        <fullName evidence="1">Uncharacterized protein</fullName>
    </submittedName>
</protein>
<organism evidence="1 2">
    <name type="scientific">Gigaspora margarita</name>
    <dbReference type="NCBI Taxonomy" id="4874"/>
    <lineage>
        <taxon>Eukaryota</taxon>
        <taxon>Fungi</taxon>
        <taxon>Fungi incertae sedis</taxon>
        <taxon>Mucoromycota</taxon>
        <taxon>Glomeromycotina</taxon>
        <taxon>Glomeromycetes</taxon>
        <taxon>Diversisporales</taxon>
        <taxon>Gigasporaceae</taxon>
        <taxon>Gigaspora</taxon>
    </lineage>
</organism>